<feature type="transmembrane region" description="Helical" evidence="1">
    <location>
        <begin position="63"/>
        <end position="82"/>
    </location>
</feature>
<dbReference type="InterPro" id="IPR003832">
    <property type="entry name" value="DUF212"/>
</dbReference>
<dbReference type="EMBL" id="AMFJ01034376">
    <property type="protein sequence ID" value="EKD29516.1"/>
    <property type="molecule type" value="Genomic_DNA"/>
</dbReference>
<proteinExistence type="predicted"/>
<feature type="transmembrane region" description="Helical" evidence="1">
    <location>
        <begin position="120"/>
        <end position="139"/>
    </location>
</feature>
<dbReference type="PANTHER" id="PTHR31446:SF29">
    <property type="entry name" value="ACID PHOSPHATASE_VANADIUM-DEPENDENT HALOPEROXIDASE-RELATED PROTEIN"/>
    <property type="match status" value="1"/>
</dbReference>
<gene>
    <name evidence="2" type="ORF">ACD_78C00376G0005</name>
</gene>
<keyword evidence="1" id="KW-0472">Membrane</keyword>
<organism evidence="2">
    <name type="scientific">uncultured bacterium</name>
    <name type="common">gcode 4</name>
    <dbReference type="NCBI Taxonomy" id="1234023"/>
    <lineage>
        <taxon>Bacteria</taxon>
        <taxon>environmental samples</taxon>
    </lineage>
</organism>
<sequence length="141" mass="15168">MHIFSNYIIFISAVAWIVAVIIKGIYGIKRGTFSVSQTLGSGGMPSVHSALVTSATTAIGIKYGIFSDLFAIALIFSMIIIYDAINVRFEAGLHARALNSLKCNKESGKKYEFNESIGHLPSEAFAGSIIGIIVAMILMSF</sequence>
<keyword evidence="1" id="KW-1133">Transmembrane helix</keyword>
<protein>
    <recommendedName>
        <fullName evidence="3">Acid phosphatase/vanadium-dependent haloperoxidase related protein</fullName>
    </recommendedName>
</protein>
<keyword evidence="1" id="KW-0812">Transmembrane</keyword>
<dbReference type="AlphaFoldDB" id="K1XX43"/>
<evidence type="ECO:0000313" key="2">
    <source>
        <dbReference type="EMBL" id="EKD29516.1"/>
    </source>
</evidence>
<reference evidence="2" key="1">
    <citation type="journal article" date="2012" name="Science">
        <title>Fermentation, hydrogen, and sulfur metabolism in multiple uncultivated bacterial phyla.</title>
        <authorList>
            <person name="Wrighton K.C."/>
            <person name="Thomas B.C."/>
            <person name="Sharon I."/>
            <person name="Miller C.S."/>
            <person name="Castelle C.J."/>
            <person name="VerBerkmoes N.C."/>
            <person name="Wilkins M.J."/>
            <person name="Hettich R.L."/>
            <person name="Lipton M.S."/>
            <person name="Williams K.H."/>
            <person name="Long P.E."/>
            <person name="Banfield J.F."/>
        </authorList>
    </citation>
    <scope>NUCLEOTIDE SEQUENCE [LARGE SCALE GENOMIC DNA]</scope>
</reference>
<name>K1XX43_9BACT</name>
<comment type="caution">
    <text evidence="2">The sequence shown here is derived from an EMBL/GenBank/DDBJ whole genome shotgun (WGS) entry which is preliminary data.</text>
</comment>
<dbReference type="PANTHER" id="PTHR31446">
    <property type="entry name" value="ACID PHOSPHATASE/VANADIUM-DEPENDENT HALOPEROXIDASE-RELATED PROTEIN"/>
    <property type="match status" value="1"/>
</dbReference>
<dbReference type="Pfam" id="PF02681">
    <property type="entry name" value="DUF212"/>
    <property type="match status" value="1"/>
</dbReference>
<feature type="transmembrane region" description="Helical" evidence="1">
    <location>
        <begin position="6"/>
        <end position="26"/>
    </location>
</feature>
<evidence type="ECO:0000256" key="1">
    <source>
        <dbReference type="SAM" id="Phobius"/>
    </source>
</evidence>
<accession>K1XX43</accession>
<evidence type="ECO:0008006" key="3">
    <source>
        <dbReference type="Google" id="ProtNLM"/>
    </source>
</evidence>